<dbReference type="Proteomes" id="UP000278627">
    <property type="component" value="Unassembled WGS sequence"/>
</dbReference>
<feature type="compositionally biased region" description="Basic and acidic residues" evidence="1">
    <location>
        <begin position="42"/>
        <end position="53"/>
    </location>
</feature>
<keyword evidence="3" id="KW-1185">Reference proteome</keyword>
<dbReference type="WBParaSite" id="BPAG_0001456101-mRNA-1">
    <property type="protein sequence ID" value="BPAG_0001456101-mRNA-1"/>
    <property type="gene ID" value="BPAG_0001456101"/>
</dbReference>
<name>A0A0N4TZU1_BRUPA</name>
<accession>A0A0N4TZU1</accession>
<evidence type="ECO:0000313" key="3">
    <source>
        <dbReference type="Proteomes" id="UP000278627"/>
    </source>
</evidence>
<feature type="region of interest" description="Disordered" evidence="1">
    <location>
        <begin position="18"/>
        <end position="53"/>
    </location>
</feature>
<proteinExistence type="predicted"/>
<evidence type="ECO:0000256" key="1">
    <source>
        <dbReference type="SAM" id="MobiDB-lite"/>
    </source>
</evidence>
<protein>
    <submittedName>
        <fullName evidence="4">Secreted protein</fullName>
    </submittedName>
</protein>
<sequence length="67" mass="7679">MENLFTTSIILWSFSVRSKRHGRESGASGAGKQLTALLNPQSDDKNAERGDRKRPYALAYFHKHFQR</sequence>
<reference evidence="2 3" key="2">
    <citation type="submission" date="2018-11" db="EMBL/GenBank/DDBJ databases">
        <authorList>
            <consortium name="Pathogen Informatics"/>
        </authorList>
    </citation>
    <scope>NUCLEOTIDE SEQUENCE [LARGE SCALE GENOMIC DNA]</scope>
</reference>
<dbReference type="EMBL" id="UZAD01013701">
    <property type="protein sequence ID" value="VDN95674.1"/>
    <property type="molecule type" value="Genomic_DNA"/>
</dbReference>
<organism evidence="4">
    <name type="scientific">Brugia pahangi</name>
    <name type="common">Filarial nematode worm</name>
    <dbReference type="NCBI Taxonomy" id="6280"/>
    <lineage>
        <taxon>Eukaryota</taxon>
        <taxon>Metazoa</taxon>
        <taxon>Ecdysozoa</taxon>
        <taxon>Nematoda</taxon>
        <taxon>Chromadorea</taxon>
        <taxon>Rhabditida</taxon>
        <taxon>Spirurina</taxon>
        <taxon>Spiruromorpha</taxon>
        <taxon>Filarioidea</taxon>
        <taxon>Onchocercidae</taxon>
        <taxon>Brugia</taxon>
    </lineage>
</organism>
<reference evidence="4" key="1">
    <citation type="submission" date="2017-02" db="UniProtKB">
        <authorList>
            <consortium name="WormBaseParasite"/>
        </authorList>
    </citation>
    <scope>IDENTIFICATION</scope>
</reference>
<evidence type="ECO:0000313" key="4">
    <source>
        <dbReference type="WBParaSite" id="BPAG_0001456101-mRNA-1"/>
    </source>
</evidence>
<evidence type="ECO:0000313" key="2">
    <source>
        <dbReference type="EMBL" id="VDN95674.1"/>
    </source>
</evidence>
<gene>
    <name evidence="2" type="ORF">BPAG_LOCUS14489</name>
</gene>
<dbReference type="AlphaFoldDB" id="A0A0N4TZU1"/>